<accession>M2PA70</accession>
<evidence type="ECO:0000313" key="1">
    <source>
        <dbReference type="EMBL" id="EMD17267.1"/>
    </source>
</evidence>
<protein>
    <submittedName>
        <fullName evidence="1">Uncharacterized protein</fullName>
    </submittedName>
</protein>
<gene>
    <name evidence="1" type="ORF">HMPREF9943_00420</name>
</gene>
<dbReference type="OrthoDB" id="1637993at2"/>
<dbReference type="STRING" id="999415.HMPREF9943_00420"/>
<dbReference type="eggNOG" id="COG0457">
    <property type="taxonomic scope" value="Bacteria"/>
</dbReference>
<dbReference type="InterPro" id="IPR011990">
    <property type="entry name" value="TPR-like_helical_dom_sf"/>
</dbReference>
<evidence type="ECO:0000313" key="2">
    <source>
        <dbReference type="Proteomes" id="UP000011758"/>
    </source>
</evidence>
<dbReference type="PATRIC" id="fig|999415.3.peg.415"/>
<dbReference type="Gene3D" id="1.25.40.10">
    <property type="entry name" value="Tetratricopeptide repeat domain"/>
    <property type="match status" value="1"/>
</dbReference>
<dbReference type="SUPFAM" id="SSF48452">
    <property type="entry name" value="TPR-like"/>
    <property type="match status" value="1"/>
</dbReference>
<name>M2PA70_9FIRM</name>
<dbReference type="BioCyc" id="ECAT999415-HMP:GTTI-430-MONOMER"/>
<sequence>MDKKLKDLTAYEQQFNEDLSSFTEFQASDYIKELKNQGQTDKAIEVGRTLLEQKPELNDYVNYFGYALYNRYINISLEKISENENLFYTILKEIKENCRQERYSPLEASVNKAIKYEMSKSPVDYSKLNELLDMLDGPTLDDQPFINKDGKEFESKKEKWYRQKVRALYETENYSLCLETANIAIASQFKWHYNNKSWIQYYRASSLVKLGRYEEAENTFIALKDHFRAADFSDILFQLYMNTGKENEAYTSLLYEFFLNGFDIKLMPIYLKIQSMCKEKEASKQLSLINALLAKMKNEESEDYKDLDASHVFDKLYDSLMNHLELFIKRHEGKVVYYNEDKGFGTLIDHDQRIFFRQADYIYDEEVLKYDNVSYSLIKSYDRKKDESTYKAILLRTIY</sequence>
<dbReference type="EMBL" id="AGEJ01000008">
    <property type="protein sequence ID" value="EMD17267.1"/>
    <property type="molecule type" value="Genomic_DNA"/>
</dbReference>
<dbReference type="Proteomes" id="UP000011758">
    <property type="component" value="Unassembled WGS sequence"/>
</dbReference>
<keyword evidence="2" id="KW-1185">Reference proteome</keyword>
<dbReference type="AlphaFoldDB" id="M2PA70"/>
<comment type="caution">
    <text evidence="1">The sequence shown here is derived from an EMBL/GenBank/DDBJ whole genome shotgun (WGS) entry which is preliminary data.</text>
</comment>
<reference evidence="1 2" key="1">
    <citation type="submission" date="2013-02" db="EMBL/GenBank/DDBJ databases">
        <title>The Genome Sequence of Lactobacillus catenaformis F0143.</title>
        <authorList>
            <consortium name="The Broad Institute Genome Sequencing Platform"/>
            <person name="Earl A."/>
            <person name="Ward D."/>
            <person name="Feldgarden M."/>
            <person name="Gevers D."/>
            <person name="Izard J."/>
            <person name="Blanton J.M."/>
            <person name="Mathney J."/>
            <person name="Dewhirst F.E."/>
            <person name="Young S.K."/>
            <person name="Zeng Q."/>
            <person name="Gargeya S."/>
            <person name="Fitzgerald M."/>
            <person name="Haas B."/>
            <person name="Abouelleil A."/>
            <person name="Alvarado L."/>
            <person name="Arachchi H.M."/>
            <person name="Berlin A."/>
            <person name="Chapman S.B."/>
            <person name="Gearin G."/>
            <person name="Goldberg J."/>
            <person name="Griggs A."/>
            <person name="Gujja S."/>
            <person name="Hansen M."/>
            <person name="Heiman D."/>
            <person name="Howarth C."/>
            <person name="Larimer J."/>
            <person name="Lui A."/>
            <person name="MacDonald P.J.P."/>
            <person name="McCowen C."/>
            <person name="Montmayeur A."/>
            <person name="Murphy C."/>
            <person name="Neiman D."/>
            <person name="Pearson M."/>
            <person name="Priest M."/>
            <person name="Roberts A."/>
            <person name="Saif S."/>
            <person name="Shea T."/>
            <person name="Sisk P."/>
            <person name="Stolte C."/>
            <person name="Sykes S."/>
            <person name="Wortman J."/>
            <person name="Nusbaum C."/>
            <person name="Birren B."/>
        </authorList>
    </citation>
    <scope>NUCLEOTIDE SEQUENCE [LARGE SCALE GENOMIC DNA]</scope>
    <source>
        <strain evidence="1 2">OT 569</strain>
    </source>
</reference>
<proteinExistence type="predicted"/>
<dbReference type="RefSeq" id="WP_004801621.1">
    <property type="nucleotide sequence ID" value="NZ_AUGJ01000016.1"/>
</dbReference>
<organism evidence="1 2">
    <name type="scientific">Eggerthia catenaformis OT 569 = DSM 20559</name>
    <dbReference type="NCBI Taxonomy" id="999415"/>
    <lineage>
        <taxon>Bacteria</taxon>
        <taxon>Bacillati</taxon>
        <taxon>Bacillota</taxon>
        <taxon>Erysipelotrichia</taxon>
        <taxon>Erysipelotrichales</taxon>
        <taxon>Coprobacillaceae</taxon>
        <taxon>Eggerthia</taxon>
    </lineage>
</organism>